<organism evidence="1 2">
    <name type="scientific">Rosa chinensis</name>
    <name type="common">China rose</name>
    <dbReference type="NCBI Taxonomy" id="74649"/>
    <lineage>
        <taxon>Eukaryota</taxon>
        <taxon>Viridiplantae</taxon>
        <taxon>Streptophyta</taxon>
        <taxon>Embryophyta</taxon>
        <taxon>Tracheophyta</taxon>
        <taxon>Spermatophyta</taxon>
        <taxon>Magnoliopsida</taxon>
        <taxon>eudicotyledons</taxon>
        <taxon>Gunneridae</taxon>
        <taxon>Pentapetalae</taxon>
        <taxon>rosids</taxon>
        <taxon>fabids</taxon>
        <taxon>Rosales</taxon>
        <taxon>Rosaceae</taxon>
        <taxon>Rosoideae</taxon>
        <taxon>Rosoideae incertae sedis</taxon>
        <taxon>Rosa</taxon>
    </lineage>
</organism>
<proteinExistence type="predicted"/>
<protein>
    <submittedName>
        <fullName evidence="1">Uncharacterized protein</fullName>
    </submittedName>
</protein>
<dbReference type="EMBL" id="PDCK01000043">
    <property type="protein sequence ID" value="PRQ33986.1"/>
    <property type="molecule type" value="Genomic_DNA"/>
</dbReference>
<keyword evidence="2" id="KW-1185">Reference proteome</keyword>
<reference evidence="1 2" key="1">
    <citation type="journal article" date="2018" name="Nat. Genet.">
        <title>The Rosa genome provides new insights in the design of modern roses.</title>
        <authorList>
            <person name="Bendahmane M."/>
        </authorList>
    </citation>
    <scope>NUCLEOTIDE SEQUENCE [LARGE SCALE GENOMIC DNA]</scope>
    <source>
        <strain evidence="2">cv. Old Blush</strain>
    </source>
</reference>
<accession>A0A2P6QIH3</accession>
<comment type="caution">
    <text evidence="1">The sequence shown here is derived from an EMBL/GenBank/DDBJ whole genome shotgun (WGS) entry which is preliminary data.</text>
</comment>
<dbReference type="Proteomes" id="UP000238479">
    <property type="component" value="Chromosome 5"/>
</dbReference>
<name>A0A2P6QIH3_ROSCH</name>
<evidence type="ECO:0000313" key="1">
    <source>
        <dbReference type="EMBL" id="PRQ33986.1"/>
    </source>
</evidence>
<evidence type="ECO:0000313" key="2">
    <source>
        <dbReference type="Proteomes" id="UP000238479"/>
    </source>
</evidence>
<dbReference type="Gramene" id="PRQ33986">
    <property type="protein sequence ID" value="PRQ33986"/>
    <property type="gene ID" value="RchiOBHm_Chr5g0063791"/>
</dbReference>
<sequence length="74" mass="9232">MKKRTKRELRRPRRKLLLHLFLHQVPVLPKVQRLLLLQFLHLRRKNRENRKNELLKRSDQFSKLCFVLIEFKCS</sequence>
<gene>
    <name evidence="1" type="ORF">RchiOBHm_Chr5g0063791</name>
</gene>
<dbReference type="AlphaFoldDB" id="A0A2P6QIH3"/>